<feature type="non-terminal residue" evidence="8">
    <location>
        <position position="1"/>
    </location>
</feature>
<dbReference type="InterPro" id="IPR036837">
    <property type="entry name" value="Cation_efflux_CTD_sf"/>
</dbReference>
<dbReference type="InterPro" id="IPR002524">
    <property type="entry name" value="Cation_efflux"/>
</dbReference>
<evidence type="ECO:0000256" key="5">
    <source>
        <dbReference type="ARBA" id="ARBA00023136"/>
    </source>
</evidence>
<dbReference type="Proteomes" id="UP000325576">
    <property type="component" value="Unassembled WGS sequence"/>
</dbReference>
<evidence type="ECO:0000256" key="4">
    <source>
        <dbReference type="ARBA" id="ARBA00022989"/>
    </source>
</evidence>
<evidence type="ECO:0000256" key="1">
    <source>
        <dbReference type="ARBA" id="ARBA00004141"/>
    </source>
</evidence>
<evidence type="ECO:0000313" key="8">
    <source>
        <dbReference type="EMBL" id="KAB2583381.1"/>
    </source>
</evidence>
<accession>A0A5N5E0Z5</accession>
<dbReference type="InterPro" id="IPR027470">
    <property type="entry name" value="Cation_efflux_CTD"/>
</dbReference>
<protein>
    <submittedName>
        <fullName evidence="8">Cation transporter</fullName>
    </submittedName>
</protein>
<organism evidence="8 9">
    <name type="scientific">Rhodococcus erythropolis</name>
    <name type="common">Arthrobacter picolinophilus</name>
    <dbReference type="NCBI Taxonomy" id="1833"/>
    <lineage>
        <taxon>Bacteria</taxon>
        <taxon>Bacillati</taxon>
        <taxon>Actinomycetota</taxon>
        <taxon>Actinomycetes</taxon>
        <taxon>Mycobacteriales</taxon>
        <taxon>Nocardiaceae</taxon>
        <taxon>Rhodococcus</taxon>
        <taxon>Rhodococcus erythropolis group</taxon>
    </lineage>
</organism>
<gene>
    <name evidence="8" type="ORF">BS297_20970</name>
</gene>
<comment type="similarity">
    <text evidence="2">Belongs to the cation diffusion facilitator (CDF) transporter (TC 2.A.4) family. SLC30A subfamily.</text>
</comment>
<dbReference type="PANTHER" id="PTHR11562:SF17">
    <property type="entry name" value="RE54080P-RELATED"/>
    <property type="match status" value="1"/>
</dbReference>
<keyword evidence="5 6" id="KW-0472">Membrane</keyword>
<dbReference type="GO" id="GO:0005385">
    <property type="term" value="F:zinc ion transmembrane transporter activity"/>
    <property type="evidence" value="ECO:0007669"/>
    <property type="project" value="TreeGrafter"/>
</dbReference>
<sequence length="129" mass="13650">AGGLVLLFNWTWADVVVGVLISLWVVPRAIKLAAASLRILTQASPADVDVEAVEADLAALPSVMGVHDLHVWTLTTGMDVATVHLTSDANSSNVLESARTVLESHGLSHATVQVESCANGEHCEKNVTW</sequence>
<keyword evidence="4 6" id="KW-1133">Transmembrane helix</keyword>
<feature type="transmembrane region" description="Helical" evidence="6">
    <location>
        <begin position="6"/>
        <end position="26"/>
    </location>
</feature>
<dbReference type="InterPro" id="IPR027469">
    <property type="entry name" value="Cation_efflux_TMD_sf"/>
</dbReference>
<dbReference type="PANTHER" id="PTHR11562">
    <property type="entry name" value="CATION EFFLUX PROTEIN/ ZINC TRANSPORTER"/>
    <property type="match status" value="1"/>
</dbReference>
<dbReference type="NCBIfam" id="TIGR01297">
    <property type="entry name" value="CDF"/>
    <property type="match status" value="1"/>
</dbReference>
<reference evidence="8 9" key="1">
    <citation type="journal article" date="2017" name="Poromechanics V (2013)">
        <title>Genomic Characterization of the Arsenic-Tolerant Actinobacterium, &lt;i&gt;Rhodococcus erythropolis&lt;/i&gt; S43.</title>
        <authorList>
            <person name="Retamal-Morales G."/>
            <person name="Mehnert M."/>
            <person name="Schwabe R."/>
            <person name="Tischler D."/>
            <person name="Schloemann M."/>
            <person name="Levican G.J."/>
        </authorList>
    </citation>
    <scope>NUCLEOTIDE SEQUENCE [LARGE SCALE GENOMIC DNA]</scope>
    <source>
        <strain evidence="8 9">S43</strain>
    </source>
</reference>
<evidence type="ECO:0000256" key="2">
    <source>
        <dbReference type="ARBA" id="ARBA00008873"/>
    </source>
</evidence>
<dbReference type="GO" id="GO:0005886">
    <property type="term" value="C:plasma membrane"/>
    <property type="evidence" value="ECO:0007669"/>
    <property type="project" value="TreeGrafter"/>
</dbReference>
<dbReference type="SUPFAM" id="SSF161111">
    <property type="entry name" value="Cation efflux protein transmembrane domain-like"/>
    <property type="match status" value="1"/>
</dbReference>
<dbReference type="EMBL" id="MRBO01000564">
    <property type="protein sequence ID" value="KAB2583381.1"/>
    <property type="molecule type" value="Genomic_DNA"/>
</dbReference>
<dbReference type="Pfam" id="PF16916">
    <property type="entry name" value="ZT_dimer"/>
    <property type="match status" value="1"/>
</dbReference>
<dbReference type="SUPFAM" id="SSF160240">
    <property type="entry name" value="Cation efflux protein cytoplasmic domain-like"/>
    <property type="match status" value="1"/>
</dbReference>
<dbReference type="InterPro" id="IPR050681">
    <property type="entry name" value="CDF/SLC30A"/>
</dbReference>
<evidence type="ECO:0000259" key="7">
    <source>
        <dbReference type="Pfam" id="PF16916"/>
    </source>
</evidence>
<comment type="subcellular location">
    <subcellularLocation>
        <location evidence="1">Membrane</location>
        <topology evidence="1">Multi-pass membrane protein</topology>
    </subcellularLocation>
</comment>
<keyword evidence="3 6" id="KW-0812">Transmembrane</keyword>
<dbReference type="AlphaFoldDB" id="A0A5N5E0Z5"/>
<evidence type="ECO:0000256" key="6">
    <source>
        <dbReference type="SAM" id="Phobius"/>
    </source>
</evidence>
<evidence type="ECO:0000313" key="9">
    <source>
        <dbReference type="Proteomes" id="UP000325576"/>
    </source>
</evidence>
<comment type="caution">
    <text evidence="8">The sequence shown here is derived from an EMBL/GenBank/DDBJ whole genome shotgun (WGS) entry which is preliminary data.</text>
</comment>
<proteinExistence type="inferred from homology"/>
<name>A0A5N5E0Z5_RHOER</name>
<feature type="domain" description="Cation efflux protein cytoplasmic" evidence="7">
    <location>
        <begin position="45"/>
        <end position="117"/>
    </location>
</feature>
<evidence type="ECO:0000256" key="3">
    <source>
        <dbReference type="ARBA" id="ARBA00022692"/>
    </source>
</evidence>